<feature type="domain" description="EAL" evidence="5">
    <location>
        <begin position="499"/>
        <end position="749"/>
    </location>
</feature>
<evidence type="ECO:0000259" key="5">
    <source>
        <dbReference type="PROSITE" id="PS50883"/>
    </source>
</evidence>
<keyword evidence="1" id="KW-0808">Transferase</keyword>
<dbReference type="InterPro" id="IPR052155">
    <property type="entry name" value="Biofilm_reg_signaling"/>
</dbReference>
<gene>
    <name evidence="7" type="ORF">GGQ74_001337</name>
</gene>
<dbReference type="AlphaFoldDB" id="A0A846QKL6"/>
<dbReference type="Gene3D" id="3.30.450.40">
    <property type="match status" value="1"/>
</dbReference>
<dbReference type="SUPFAM" id="SSF52172">
    <property type="entry name" value="CheY-like"/>
    <property type="match status" value="1"/>
</dbReference>
<dbReference type="Pfam" id="PF00563">
    <property type="entry name" value="EAL"/>
    <property type="match status" value="1"/>
</dbReference>
<dbReference type="Pfam" id="PF00990">
    <property type="entry name" value="GGDEF"/>
    <property type="match status" value="1"/>
</dbReference>
<dbReference type="Proteomes" id="UP000580856">
    <property type="component" value="Unassembled WGS sequence"/>
</dbReference>
<evidence type="ECO:0000259" key="4">
    <source>
        <dbReference type="PROSITE" id="PS50110"/>
    </source>
</evidence>
<comment type="caution">
    <text evidence="7">The sequence shown here is derived from an EMBL/GenBank/DDBJ whole genome shotgun (WGS) entry which is preliminary data.</text>
</comment>
<feature type="domain" description="Response regulatory" evidence="4">
    <location>
        <begin position="9"/>
        <end position="125"/>
    </location>
</feature>
<dbReference type="Gene3D" id="3.20.20.450">
    <property type="entry name" value="EAL domain"/>
    <property type="match status" value="1"/>
</dbReference>
<dbReference type="CDD" id="cd01949">
    <property type="entry name" value="GGDEF"/>
    <property type="match status" value="1"/>
</dbReference>
<keyword evidence="3" id="KW-0597">Phosphoprotein</keyword>
<proteinExistence type="predicted"/>
<evidence type="ECO:0000256" key="3">
    <source>
        <dbReference type="PROSITE-ProRule" id="PRU00169"/>
    </source>
</evidence>
<dbReference type="Gene3D" id="3.40.50.2300">
    <property type="match status" value="1"/>
</dbReference>
<dbReference type="SUPFAM" id="SSF55781">
    <property type="entry name" value="GAF domain-like"/>
    <property type="match status" value="1"/>
</dbReference>
<dbReference type="RefSeq" id="WP_167940730.1">
    <property type="nucleotide sequence ID" value="NZ_JAATJA010000001.1"/>
</dbReference>
<dbReference type="InterPro" id="IPR000160">
    <property type="entry name" value="GGDEF_dom"/>
</dbReference>
<dbReference type="Pfam" id="PF00072">
    <property type="entry name" value="Response_reg"/>
    <property type="match status" value="1"/>
</dbReference>
<accession>A0A846QKL6</accession>
<dbReference type="PROSITE" id="PS50110">
    <property type="entry name" value="RESPONSE_REGULATORY"/>
    <property type="match status" value="1"/>
</dbReference>
<reference evidence="7 8" key="1">
    <citation type="submission" date="2020-03" db="EMBL/GenBank/DDBJ databases">
        <title>Genomic Encyclopedia of Type Strains, Phase IV (KMG-IV): sequencing the most valuable type-strain genomes for metagenomic binning, comparative biology and taxonomic classification.</title>
        <authorList>
            <person name="Goeker M."/>
        </authorList>
    </citation>
    <scope>NUCLEOTIDE SEQUENCE [LARGE SCALE GENOMIC DNA]</scope>
    <source>
        <strain evidence="7 8">DSM 24233</strain>
    </source>
</reference>
<dbReference type="NCBIfam" id="TIGR00254">
    <property type="entry name" value="GGDEF"/>
    <property type="match status" value="1"/>
</dbReference>
<dbReference type="SUPFAM" id="SSF55073">
    <property type="entry name" value="Nucleotide cyclase"/>
    <property type="match status" value="1"/>
</dbReference>
<dbReference type="SMART" id="SM00065">
    <property type="entry name" value="GAF"/>
    <property type="match status" value="1"/>
</dbReference>
<dbReference type="InterPro" id="IPR001789">
    <property type="entry name" value="Sig_transdc_resp-reg_receiver"/>
</dbReference>
<dbReference type="InterPro" id="IPR003018">
    <property type="entry name" value="GAF"/>
</dbReference>
<dbReference type="SUPFAM" id="SSF141868">
    <property type="entry name" value="EAL domain-like"/>
    <property type="match status" value="1"/>
</dbReference>
<dbReference type="GO" id="GO:0016301">
    <property type="term" value="F:kinase activity"/>
    <property type="evidence" value="ECO:0007669"/>
    <property type="project" value="UniProtKB-KW"/>
</dbReference>
<feature type="modified residue" description="4-aspartylphosphate" evidence="3">
    <location>
        <position position="58"/>
    </location>
</feature>
<dbReference type="GO" id="GO:0000160">
    <property type="term" value="P:phosphorelay signal transduction system"/>
    <property type="evidence" value="ECO:0007669"/>
    <property type="project" value="InterPro"/>
</dbReference>
<organism evidence="7 8">
    <name type="scientific">Desulfobaculum xiamenense</name>
    <dbReference type="NCBI Taxonomy" id="995050"/>
    <lineage>
        <taxon>Bacteria</taxon>
        <taxon>Pseudomonadati</taxon>
        <taxon>Thermodesulfobacteriota</taxon>
        <taxon>Desulfovibrionia</taxon>
        <taxon>Desulfovibrionales</taxon>
        <taxon>Desulfovibrionaceae</taxon>
        <taxon>Desulfobaculum</taxon>
    </lineage>
</organism>
<dbReference type="PANTHER" id="PTHR44757:SF2">
    <property type="entry name" value="BIOFILM ARCHITECTURE MAINTENANCE PROTEIN MBAA"/>
    <property type="match status" value="1"/>
</dbReference>
<keyword evidence="2" id="KW-0418">Kinase</keyword>
<dbReference type="SMART" id="SM00267">
    <property type="entry name" value="GGDEF"/>
    <property type="match status" value="1"/>
</dbReference>
<dbReference type="InterPro" id="IPR011006">
    <property type="entry name" value="CheY-like_superfamily"/>
</dbReference>
<name>A0A846QKL6_9BACT</name>
<dbReference type="EMBL" id="JAATJA010000001">
    <property type="protein sequence ID" value="NJB67697.1"/>
    <property type="molecule type" value="Genomic_DNA"/>
</dbReference>
<evidence type="ECO:0000259" key="6">
    <source>
        <dbReference type="PROSITE" id="PS50887"/>
    </source>
</evidence>
<evidence type="ECO:0000313" key="7">
    <source>
        <dbReference type="EMBL" id="NJB67697.1"/>
    </source>
</evidence>
<dbReference type="FunFam" id="3.20.20.450:FF:000001">
    <property type="entry name" value="Cyclic di-GMP phosphodiesterase yahA"/>
    <property type="match status" value="1"/>
</dbReference>
<evidence type="ECO:0000313" key="8">
    <source>
        <dbReference type="Proteomes" id="UP000580856"/>
    </source>
</evidence>
<keyword evidence="8" id="KW-1185">Reference proteome</keyword>
<dbReference type="PROSITE" id="PS50887">
    <property type="entry name" value="GGDEF"/>
    <property type="match status" value="1"/>
</dbReference>
<dbReference type="PANTHER" id="PTHR44757">
    <property type="entry name" value="DIGUANYLATE CYCLASE DGCP"/>
    <property type="match status" value="1"/>
</dbReference>
<dbReference type="SMART" id="SM00052">
    <property type="entry name" value="EAL"/>
    <property type="match status" value="1"/>
</dbReference>
<dbReference type="PROSITE" id="PS50883">
    <property type="entry name" value="EAL"/>
    <property type="match status" value="1"/>
</dbReference>
<dbReference type="Gene3D" id="3.30.70.270">
    <property type="match status" value="1"/>
</dbReference>
<evidence type="ECO:0000256" key="2">
    <source>
        <dbReference type="ARBA" id="ARBA00022777"/>
    </source>
</evidence>
<dbReference type="CDD" id="cd01948">
    <property type="entry name" value="EAL"/>
    <property type="match status" value="1"/>
</dbReference>
<sequence length="749" mass="81551">MDMNAPNETILILHSHGAESSHLGSHLDREGYAVETATLGEDIPRATAATCPDLIILDTNGTDADSIDVCNRLKADRETSAIPVIFVSPANDAAFKAQALECGAVDYITTPFQPLELLARIRMHLTVQNQARLISLYADHLEEMVDQRTRKLSDAEAQLRRDYEFQGALKGLLELSLRTLPLDDTLDMALAQLLSLSVAREGDGAGVFLATPDAGFRLAASRGVTDPSILDCPHRGHAIAPNLPCQRAADILHIVPGMPEDGLKPERIYSQVCVPLMQEDELLGTLNFVTQTPRSLTERDCAFLMATAATLGSIIRHKQAEAQLHFQAYYDTLTGLPNRTRLVEEIDAALAADAQGASRPALCMFDLVRFKIINESMGHSVGDAVLRVAAARLRECADGKCFMARVGGDVFAALVPDANDSTQALAFARVIQRVLSRPFVTAGQDIYLACSTGIALGDGTHTGETLIRDADTALHMAKRKGPGQRAVFSSAMHDSAKNFMRTAAALRRALERDELVVHYQPMVELRTGTIRGAEALVRWNHPTRGLIAPQEFIPIAEDTGIIVPLGRFVLRRACEQFHALKARTTNGKPFTMSVNLAGAQLGRPNFVNEVEQILAETGVPAGSLKLEITETAAMQNPEAAIEMLERLRKLGVTIAIDDFGTGYSSLSQLHRFPIDTLKIDRSFVSRMASGNDNIEIVRTVVTLGHVLGLNIIAEGVEAAEQISMLDDLQCEYGQGYFFSQPVPFEKFGR</sequence>
<dbReference type="InterPro" id="IPR001633">
    <property type="entry name" value="EAL_dom"/>
</dbReference>
<evidence type="ECO:0000256" key="1">
    <source>
        <dbReference type="ARBA" id="ARBA00022679"/>
    </source>
</evidence>
<dbReference type="InterPro" id="IPR029787">
    <property type="entry name" value="Nucleotide_cyclase"/>
</dbReference>
<dbReference type="InterPro" id="IPR043128">
    <property type="entry name" value="Rev_trsase/Diguanyl_cyclase"/>
</dbReference>
<protein>
    <submittedName>
        <fullName evidence="7">Diguanylate cyclase (GGDEF)-like protein</fullName>
    </submittedName>
</protein>
<dbReference type="InterPro" id="IPR035919">
    <property type="entry name" value="EAL_sf"/>
</dbReference>
<dbReference type="Pfam" id="PF13185">
    <property type="entry name" value="GAF_2"/>
    <property type="match status" value="1"/>
</dbReference>
<dbReference type="InterPro" id="IPR029016">
    <property type="entry name" value="GAF-like_dom_sf"/>
</dbReference>
<dbReference type="SMART" id="SM00448">
    <property type="entry name" value="REC"/>
    <property type="match status" value="1"/>
</dbReference>
<feature type="domain" description="GGDEF" evidence="6">
    <location>
        <begin position="358"/>
        <end position="490"/>
    </location>
</feature>